<evidence type="ECO:0000313" key="2">
    <source>
        <dbReference type="Proteomes" id="UP001287445"/>
    </source>
</evidence>
<comment type="caution">
    <text evidence="1">The sequence shown here is derived from an EMBL/GenBank/DDBJ whole genome shotgun (WGS) entry which is preliminary data.</text>
</comment>
<evidence type="ECO:0000313" key="1">
    <source>
        <dbReference type="EMBL" id="MDX4957944.1"/>
    </source>
</evidence>
<dbReference type="AlphaFoldDB" id="A0AAJ2VAC6"/>
<accession>A0AAJ2VAC6</accession>
<reference evidence="1" key="1">
    <citation type="submission" date="2023-11" db="EMBL/GenBank/DDBJ databases">
        <title>Identification and selenium tolerance of Delftia acidovorans R3-25.</title>
        <authorList>
            <person name="Zhang S."/>
            <person name="Liu Y."/>
            <person name="Guo Y."/>
        </authorList>
    </citation>
    <scope>NUCLEOTIDE SEQUENCE</scope>
    <source>
        <strain evidence="1">R3-25</strain>
    </source>
</reference>
<proteinExistence type="predicted"/>
<sequence>MNAYELFDAAFDSANDHRESTAAYVKQYADGAFDLVISDEVAEAIAAAKRKFDANGDGSNDFYHMVRAPLEEIEL</sequence>
<dbReference type="Proteomes" id="UP001287445">
    <property type="component" value="Unassembled WGS sequence"/>
</dbReference>
<protein>
    <submittedName>
        <fullName evidence="1">Uncharacterized protein</fullName>
    </submittedName>
</protein>
<name>A0AAJ2VAC6_DELAC</name>
<organism evidence="1 2">
    <name type="scientific">Delftia acidovorans</name>
    <name type="common">Pseudomonas acidovorans</name>
    <name type="synonym">Comamonas acidovorans</name>
    <dbReference type="NCBI Taxonomy" id="80866"/>
    <lineage>
        <taxon>Bacteria</taxon>
        <taxon>Pseudomonadati</taxon>
        <taxon>Pseudomonadota</taxon>
        <taxon>Betaproteobacteria</taxon>
        <taxon>Burkholderiales</taxon>
        <taxon>Comamonadaceae</taxon>
        <taxon>Delftia</taxon>
    </lineage>
</organism>
<dbReference type="EMBL" id="JAWWMZ010000022">
    <property type="protein sequence ID" value="MDX4957944.1"/>
    <property type="molecule type" value="Genomic_DNA"/>
</dbReference>
<dbReference type="RefSeq" id="WP_043789612.1">
    <property type="nucleotide sequence ID" value="NZ_JAWWMZ010000022.1"/>
</dbReference>
<gene>
    <name evidence="1" type="ORF">SGN30_31370</name>
</gene>